<keyword evidence="4 7" id="KW-1133">Transmembrane helix</keyword>
<feature type="transmembrane region" description="Helical" evidence="7">
    <location>
        <begin position="374"/>
        <end position="396"/>
    </location>
</feature>
<feature type="transmembrane region" description="Helical" evidence="7">
    <location>
        <begin position="310"/>
        <end position="332"/>
    </location>
</feature>
<sequence length="666" mass="73371">MSSSAQPIKRRSSRSSRGSFGRSPFSNSFLSGSLLPGSPIAQESIARDLEECEDDEVEASETGSGSSDEESSEGSTVRPDDAVQHSMASSYRRPSYVAFGGTRGAVTPQLQEPRYLTKKEKKQVRNEERSLLRDNHLAPPKQPQSKQRDPLIRLYKFMFSPRRPRSTTDEEADSEDPLSTMRPTETSALLVNDVVETARTRHERLNTQWEAAVASGKIKSTWQREAKVLWKYSSPLVVTFVLQYSLPVASIFTVGHLGKVELGAVSLASMTANISGFAIYQGLATSLDTLCAQAYGSGKKHLVGLQLQRMVYFLWILTIPIGILWLCAENILEKLVPEKESAKLAGLYLRVLLFGAPGFACFESGKRFVQAQGLFSATTYVLLVAAPLNAFMNWLFVWHFDWGFIGAPIAVAITDNLLPILLFLYVRFVDGRQCWSGFTWKAFHNWGPMIKLALPGLLMLEAEYLAFEILTLVASYFGTTHLAAQSVLSTITAMTFQIPFSTSIAASTRVANLIGATLSDAAKTSAKVVMFTATLIGVFNVILLYALRNKIPQLFTNDQEVSALVARVMPLCAAFQLFDALAANCNGLLRGLGRQEIGGWVNLFCYYIIAMPISIYTAFALDWQLEGLWSGVALALGLVAAAEGYFIWKADWNQAVEDAQMRNNAG</sequence>
<keyword evidence="9" id="KW-1185">Reference proteome</keyword>
<proteinExistence type="inferred from homology"/>
<evidence type="ECO:0000256" key="6">
    <source>
        <dbReference type="SAM" id="MobiDB-lite"/>
    </source>
</evidence>
<dbReference type="InterPro" id="IPR045069">
    <property type="entry name" value="MATE_euk"/>
</dbReference>
<dbReference type="PANTHER" id="PTHR11206">
    <property type="entry name" value="MULTIDRUG RESISTANCE PROTEIN"/>
    <property type="match status" value="1"/>
</dbReference>
<organism evidence="8 9">
    <name type="scientific">Rhynchosporium graminicola</name>
    <dbReference type="NCBI Taxonomy" id="2792576"/>
    <lineage>
        <taxon>Eukaryota</taxon>
        <taxon>Fungi</taxon>
        <taxon>Dikarya</taxon>
        <taxon>Ascomycota</taxon>
        <taxon>Pezizomycotina</taxon>
        <taxon>Leotiomycetes</taxon>
        <taxon>Helotiales</taxon>
        <taxon>Ploettnerulaceae</taxon>
        <taxon>Rhynchosporium</taxon>
    </lineage>
</organism>
<reference evidence="9" key="1">
    <citation type="submission" date="2016-03" db="EMBL/GenBank/DDBJ databases">
        <authorList>
            <person name="Ploux O."/>
        </authorList>
    </citation>
    <scope>NUCLEOTIDE SEQUENCE [LARGE SCALE GENOMIC DNA]</scope>
    <source>
        <strain evidence="9">UK7</strain>
    </source>
</reference>
<dbReference type="STRING" id="914237.A0A1E1JSD4"/>
<keyword evidence="5 7" id="KW-0472">Membrane</keyword>
<comment type="similarity">
    <text evidence="2">Belongs to the multi antimicrobial extrusion (MATE) (TC 2.A.66.1) family.</text>
</comment>
<evidence type="ECO:0000256" key="3">
    <source>
        <dbReference type="ARBA" id="ARBA00022692"/>
    </source>
</evidence>
<feature type="region of interest" description="Disordered" evidence="6">
    <location>
        <begin position="1"/>
        <end position="147"/>
    </location>
</feature>
<keyword evidence="3 7" id="KW-0812">Transmembrane</keyword>
<dbReference type="CDD" id="cd13132">
    <property type="entry name" value="MATE_eukaryotic"/>
    <property type="match status" value="1"/>
</dbReference>
<protein>
    <submittedName>
        <fullName evidence="8">Related to ethionine resistance protein</fullName>
    </submittedName>
</protein>
<dbReference type="NCBIfam" id="TIGR00797">
    <property type="entry name" value="matE"/>
    <property type="match status" value="1"/>
</dbReference>
<dbReference type="Proteomes" id="UP000178129">
    <property type="component" value="Unassembled WGS sequence"/>
</dbReference>
<evidence type="ECO:0000256" key="2">
    <source>
        <dbReference type="ARBA" id="ARBA00010199"/>
    </source>
</evidence>
<gene>
    <name evidence="8" type="ORF">RCO7_04423</name>
</gene>
<comment type="caution">
    <text evidence="8">The sequence shown here is derived from an EMBL/GenBank/DDBJ whole genome shotgun (WGS) entry which is preliminary data.</text>
</comment>
<dbReference type="GO" id="GO:1990961">
    <property type="term" value="P:xenobiotic detoxification by transmembrane export across the plasma membrane"/>
    <property type="evidence" value="ECO:0007669"/>
    <property type="project" value="InterPro"/>
</dbReference>
<dbReference type="InParanoid" id="A0A1E1JSD4"/>
<name>A0A1E1JSD4_9HELO</name>
<feature type="transmembrane region" description="Helical" evidence="7">
    <location>
        <begin position="528"/>
        <end position="548"/>
    </location>
</feature>
<evidence type="ECO:0000256" key="5">
    <source>
        <dbReference type="ARBA" id="ARBA00023136"/>
    </source>
</evidence>
<feature type="compositionally biased region" description="Basic and acidic residues" evidence="6">
    <location>
        <begin position="115"/>
        <end position="136"/>
    </location>
</feature>
<dbReference type="GO" id="GO:0016020">
    <property type="term" value="C:membrane"/>
    <property type="evidence" value="ECO:0007669"/>
    <property type="project" value="UniProtKB-SubCell"/>
</dbReference>
<feature type="compositionally biased region" description="Low complexity" evidence="6">
    <location>
        <begin position="15"/>
        <end position="39"/>
    </location>
</feature>
<dbReference type="AlphaFoldDB" id="A0A1E1JSD4"/>
<dbReference type="FunCoup" id="A0A1E1JSD4">
    <property type="interactions" value="123"/>
</dbReference>
<feature type="transmembrane region" description="Helical" evidence="7">
    <location>
        <begin position="601"/>
        <end position="621"/>
    </location>
</feature>
<evidence type="ECO:0000256" key="7">
    <source>
        <dbReference type="SAM" id="Phobius"/>
    </source>
</evidence>
<feature type="compositionally biased region" description="Acidic residues" evidence="6">
    <location>
        <begin position="50"/>
        <end position="59"/>
    </location>
</feature>
<dbReference type="GO" id="GO:0042910">
    <property type="term" value="F:xenobiotic transmembrane transporter activity"/>
    <property type="evidence" value="ECO:0007669"/>
    <property type="project" value="InterPro"/>
</dbReference>
<evidence type="ECO:0000256" key="1">
    <source>
        <dbReference type="ARBA" id="ARBA00004141"/>
    </source>
</evidence>
<evidence type="ECO:0000313" key="9">
    <source>
        <dbReference type="Proteomes" id="UP000178129"/>
    </source>
</evidence>
<dbReference type="EMBL" id="FJUW01000002">
    <property type="protein sequence ID" value="CZS88581.1"/>
    <property type="molecule type" value="Genomic_DNA"/>
</dbReference>
<feature type="transmembrane region" description="Helical" evidence="7">
    <location>
        <begin position="627"/>
        <end position="648"/>
    </location>
</feature>
<dbReference type="Pfam" id="PF01554">
    <property type="entry name" value="MatE"/>
    <property type="match status" value="2"/>
</dbReference>
<comment type="subcellular location">
    <subcellularLocation>
        <location evidence="1">Membrane</location>
        <topology evidence="1">Multi-pass membrane protein</topology>
    </subcellularLocation>
</comment>
<evidence type="ECO:0000256" key="4">
    <source>
        <dbReference type="ARBA" id="ARBA00022989"/>
    </source>
</evidence>
<dbReference type="InterPro" id="IPR002528">
    <property type="entry name" value="MATE_fam"/>
</dbReference>
<accession>A0A1E1JSD4</accession>
<evidence type="ECO:0000313" key="8">
    <source>
        <dbReference type="EMBL" id="CZS88581.1"/>
    </source>
</evidence>
<feature type="transmembrane region" description="Helical" evidence="7">
    <location>
        <begin position="344"/>
        <end position="362"/>
    </location>
</feature>
<dbReference type="GO" id="GO:0015297">
    <property type="term" value="F:antiporter activity"/>
    <property type="evidence" value="ECO:0007669"/>
    <property type="project" value="InterPro"/>
</dbReference>
<feature type="transmembrane region" description="Helical" evidence="7">
    <location>
        <begin position="402"/>
        <end position="426"/>
    </location>
</feature>